<dbReference type="InterPro" id="IPR044053">
    <property type="entry name" value="AsaB-like"/>
</dbReference>
<name>A0A842HWG1_9SPHN</name>
<dbReference type="EMBL" id="JACJVJ010000001">
    <property type="protein sequence ID" value="MBC2777235.1"/>
    <property type="molecule type" value="Genomic_DNA"/>
</dbReference>
<dbReference type="PANTHER" id="PTHR34598:SF3">
    <property type="entry name" value="OXIDOREDUCTASE AN1597"/>
    <property type="match status" value="1"/>
</dbReference>
<dbReference type="NCBIfam" id="NF041278">
    <property type="entry name" value="CmcJ_NvfI_EfuI"/>
    <property type="match status" value="1"/>
</dbReference>
<evidence type="ECO:0000313" key="2">
    <source>
        <dbReference type="Proteomes" id="UP000564378"/>
    </source>
</evidence>
<comment type="caution">
    <text evidence="1">The sequence shown here is derived from an EMBL/GenBank/DDBJ whole genome shotgun (WGS) entry which is preliminary data.</text>
</comment>
<dbReference type="RefSeq" id="WP_185800457.1">
    <property type="nucleotide sequence ID" value="NZ_JACJVJ010000001.1"/>
</dbReference>
<evidence type="ECO:0000313" key="1">
    <source>
        <dbReference type="EMBL" id="MBC2777235.1"/>
    </source>
</evidence>
<organism evidence="1 2">
    <name type="scientific">Parasphingopyxis marina</name>
    <dbReference type="NCBI Taxonomy" id="2761622"/>
    <lineage>
        <taxon>Bacteria</taxon>
        <taxon>Pseudomonadati</taxon>
        <taxon>Pseudomonadota</taxon>
        <taxon>Alphaproteobacteria</taxon>
        <taxon>Sphingomonadales</taxon>
        <taxon>Sphingomonadaceae</taxon>
        <taxon>Parasphingopyxis</taxon>
    </lineage>
</organism>
<evidence type="ECO:0008006" key="3">
    <source>
        <dbReference type="Google" id="ProtNLM"/>
    </source>
</evidence>
<reference evidence="1 2" key="1">
    <citation type="submission" date="2020-08" db="EMBL/GenBank/DDBJ databases">
        <title>Draft genome sequence of Parasphingopyxis sp. GrpM-11.</title>
        <authorList>
            <person name="Oh J."/>
            <person name="Roh D.-H."/>
        </authorList>
    </citation>
    <scope>NUCLEOTIDE SEQUENCE [LARGE SCALE GENOMIC DNA]</scope>
    <source>
        <strain evidence="1 2">GrpM-11</strain>
    </source>
</reference>
<gene>
    <name evidence="1" type="ORF">H6P80_06340</name>
</gene>
<sequence>MPVAEAHIEDEARSIEAKINYLLPGPDINRRFVSAGVEVNTGSYGPFEVAIRDARTIREHFTLERQGFVLGDCPTAIADFYDSDEVDRLYKDEVASHVKALTGASFVHPMGWMIRNSGDIAKYQKNTDEPYQHQGGVQPPAGEAHIDTEPSRADRMAKALYEKVRPDGPGYSRFIYTSFWRTFSPPPQDCPLAVCDHRSVGDEEGLPNVLYIVDEIPEGEAMFAPMPDDEQMAAAIFRYNPDHRWWYFSKMTRDEALLLKFHDSDHSVAWRVPHTAFWDPSFPDANVRESIECRSVAFFE</sequence>
<dbReference type="GO" id="GO:0016491">
    <property type="term" value="F:oxidoreductase activity"/>
    <property type="evidence" value="ECO:0007669"/>
    <property type="project" value="InterPro"/>
</dbReference>
<dbReference type="PANTHER" id="PTHR34598">
    <property type="entry name" value="BLL6449 PROTEIN"/>
    <property type="match status" value="1"/>
</dbReference>
<proteinExistence type="predicted"/>
<keyword evidence="2" id="KW-1185">Reference proteome</keyword>
<accession>A0A842HWG1</accession>
<dbReference type="Proteomes" id="UP000564378">
    <property type="component" value="Unassembled WGS sequence"/>
</dbReference>
<protein>
    <recommendedName>
        <fullName evidence="3">Methyltransferase</fullName>
    </recommendedName>
</protein>
<dbReference type="AlphaFoldDB" id="A0A842HWG1"/>